<organism evidence="2 3">
    <name type="scientific">Camelus dromedarius</name>
    <name type="common">Dromedary</name>
    <name type="synonym">Arabian camel</name>
    <dbReference type="NCBI Taxonomy" id="9838"/>
    <lineage>
        <taxon>Eukaryota</taxon>
        <taxon>Metazoa</taxon>
        <taxon>Chordata</taxon>
        <taxon>Craniata</taxon>
        <taxon>Vertebrata</taxon>
        <taxon>Euteleostomi</taxon>
        <taxon>Mammalia</taxon>
        <taxon>Eutheria</taxon>
        <taxon>Laurasiatheria</taxon>
        <taxon>Artiodactyla</taxon>
        <taxon>Tylopoda</taxon>
        <taxon>Camelidae</taxon>
        <taxon>Camelus</taxon>
    </lineage>
</organism>
<evidence type="ECO:0000313" key="3">
    <source>
        <dbReference type="Proteomes" id="UP000299084"/>
    </source>
</evidence>
<gene>
    <name evidence="2" type="ORF">Cadr_000024799</name>
</gene>
<evidence type="ECO:0000313" key="2">
    <source>
        <dbReference type="EMBL" id="KAB1260802.1"/>
    </source>
</evidence>
<dbReference type="EMBL" id="JWIN03000021">
    <property type="protein sequence ID" value="KAB1260802.1"/>
    <property type="molecule type" value="Genomic_DNA"/>
</dbReference>
<proteinExistence type="predicted"/>
<feature type="compositionally biased region" description="Basic residues" evidence="1">
    <location>
        <begin position="237"/>
        <end position="260"/>
    </location>
</feature>
<feature type="compositionally biased region" description="Low complexity" evidence="1">
    <location>
        <begin position="181"/>
        <end position="190"/>
    </location>
</feature>
<name>A0A5N4CPH3_CAMDR</name>
<feature type="region of interest" description="Disordered" evidence="1">
    <location>
        <begin position="1"/>
        <end position="29"/>
    </location>
</feature>
<dbReference type="Proteomes" id="UP000299084">
    <property type="component" value="Unassembled WGS sequence"/>
</dbReference>
<comment type="caution">
    <text evidence="2">The sequence shown here is derived from an EMBL/GenBank/DDBJ whole genome shotgun (WGS) entry which is preliminary data.</text>
</comment>
<reference evidence="2 3" key="1">
    <citation type="journal article" date="2019" name="Mol. Ecol. Resour.">
        <title>Improving Illumina assemblies with Hi-C and long reads: an example with the North African dromedary.</title>
        <authorList>
            <person name="Elbers J.P."/>
            <person name="Rogers M.F."/>
            <person name="Perelman P.L."/>
            <person name="Proskuryakova A.A."/>
            <person name="Serdyukova N.A."/>
            <person name="Johnson W.E."/>
            <person name="Horin P."/>
            <person name="Corander J."/>
            <person name="Murphy D."/>
            <person name="Burger P.A."/>
        </authorList>
    </citation>
    <scope>NUCLEOTIDE SEQUENCE [LARGE SCALE GENOMIC DNA]</scope>
    <source>
        <strain evidence="2">Drom800</strain>
        <tissue evidence="2">Blood</tissue>
    </source>
</reference>
<dbReference type="AlphaFoldDB" id="A0A5N4CPH3"/>
<accession>A0A5N4CPH3</accession>
<feature type="region of interest" description="Disordered" evidence="1">
    <location>
        <begin position="118"/>
        <end position="289"/>
    </location>
</feature>
<evidence type="ECO:0000256" key="1">
    <source>
        <dbReference type="SAM" id="MobiDB-lite"/>
    </source>
</evidence>
<protein>
    <submittedName>
        <fullName evidence="2">Uncharacterized protein</fullName>
    </submittedName>
</protein>
<keyword evidence="3" id="KW-1185">Reference proteome</keyword>
<sequence length="371" mass="40218">MLVERSQGGEQRQAEPISSHNPTRENEFPALELLKSRVTQEKHAKPHFLLHGTEGPPYKACSHVADTKRGTCTLSSRMEGDSAHVQRSQGQRLRELTQAQEGNSRDQEHVSLVSHWSNTGSGTPAHLRGRCEGPAALPSTQSGATSAAPLHSGRLRRRMRPSSPRELCPRDSFQASDAPNSLSRLSRLRPAPLPGSGSLHFPGRQGTLCAPAPQGHMPEAAPVAVSKRTTPNPHFSRGVRGHAGGRRAARPARPHLRRGGHCSEEPPRSGRTRRVVRALPPRRASGPLMEGPWRRRAQAWASHGARVWELSGRPSGRRRHGAWGARAPDGIKARASRTPDKFAPCWSGGGSGFFVFNYSPGDCFPGGCEVG</sequence>